<evidence type="ECO:0000313" key="3">
    <source>
        <dbReference type="RefSeq" id="XP_052111526.1"/>
    </source>
</evidence>
<keyword evidence="2" id="KW-1185">Reference proteome</keyword>
<evidence type="ECO:0000313" key="2">
    <source>
        <dbReference type="Proteomes" id="UP000515211"/>
    </source>
</evidence>
<feature type="chain" id="PRO_5038887199" evidence="1">
    <location>
        <begin position="29"/>
        <end position="243"/>
    </location>
</feature>
<dbReference type="Proteomes" id="UP000515211">
    <property type="component" value="Chromosome 10"/>
</dbReference>
<dbReference type="AlphaFoldDB" id="A0A9C6WIX8"/>
<keyword evidence="1" id="KW-0732">Signal</keyword>
<accession>A0A9C6WIX8</accession>
<name>A0A9C6WIX8_ARADU</name>
<dbReference type="RefSeq" id="XP_052111526.1">
    <property type="nucleotide sequence ID" value="XM_052255566.1"/>
</dbReference>
<proteinExistence type="predicted"/>
<reference evidence="2" key="1">
    <citation type="journal article" date="2016" name="Nat. Genet.">
        <title>The genome sequences of Arachis duranensis and Arachis ipaensis, the diploid ancestors of cultivated peanut.</title>
        <authorList>
            <person name="Bertioli D.J."/>
            <person name="Cannon S.B."/>
            <person name="Froenicke L."/>
            <person name="Huang G."/>
            <person name="Farmer A.D."/>
            <person name="Cannon E.K."/>
            <person name="Liu X."/>
            <person name="Gao D."/>
            <person name="Clevenger J."/>
            <person name="Dash S."/>
            <person name="Ren L."/>
            <person name="Moretzsohn M.C."/>
            <person name="Shirasawa K."/>
            <person name="Huang W."/>
            <person name="Vidigal B."/>
            <person name="Abernathy B."/>
            <person name="Chu Y."/>
            <person name="Niederhuth C.E."/>
            <person name="Umale P."/>
            <person name="Araujo A.C."/>
            <person name="Kozik A."/>
            <person name="Kim K.D."/>
            <person name="Burow M.D."/>
            <person name="Varshney R.K."/>
            <person name="Wang X."/>
            <person name="Zhang X."/>
            <person name="Barkley N."/>
            <person name="Guimaraes P.M."/>
            <person name="Isobe S."/>
            <person name="Guo B."/>
            <person name="Liao B."/>
            <person name="Stalker H.T."/>
            <person name="Schmitz R.J."/>
            <person name="Scheffler B.E."/>
            <person name="Leal-Bertioli S.C."/>
            <person name="Xun X."/>
            <person name="Jackson S.A."/>
            <person name="Michelmore R."/>
            <person name="Ozias-Akins P."/>
        </authorList>
    </citation>
    <scope>NUCLEOTIDE SEQUENCE [LARGE SCALE GENOMIC DNA]</scope>
    <source>
        <strain evidence="2">cv. V14167</strain>
    </source>
</reference>
<reference evidence="3" key="2">
    <citation type="submission" date="2025-08" db="UniProtKB">
        <authorList>
            <consortium name="RefSeq"/>
        </authorList>
    </citation>
    <scope>IDENTIFICATION</scope>
    <source>
        <tissue evidence="3">Whole plant</tissue>
    </source>
</reference>
<sequence>MAASVLPPSCVRVLFCLLCVLQCDRSEAREREVKVRFNQSVSGRFDSSIAVFEIGVTKTRSTFLASPLSQSHSATLLLPLIELLLTPSLLSLWPLNEHTEERREDRRELERSLEEALKQPSLVTVPQHPATAAATASARRRPCSPPICLLFGQLLRLFFGQPLFELRSPLFSPLRRVFEPLFSLCSAAFQPLFRHCLPPFSHLRRDLKLLPFPVLLEFQNCSILRNFGSRFLQMSHILLFLVM</sequence>
<organism evidence="2 3">
    <name type="scientific">Arachis duranensis</name>
    <name type="common">Wild peanut</name>
    <dbReference type="NCBI Taxonomy" id="130453"/>
    <lineage>
        <taxon>Eukaryota</taxon>
        <taxon>Viridiplantae</taxon>
        <taxon>Streptophyta</taxon>
        <taxon>Embryophyta</taxon>
        <taxon>Tracheophyta</taxon>
        <taxon>Spermatophyta</taxon>
        <taxon>Magnoliopsida</taxon>
        <taxon>eudicotyledons</taxon>
        <taxon>Gunneridae</taxon>
        <taxon>Pentapetalae</taxon>
        <taxon>rosids</taxon>
        <taxon>fabids</taxon>
        <taxon>Fabales</taxon>
        <taxon>Fabaceae</taxon>
        <taxon>Papilionoideae</taxon>
        <taxon>50 kb inversion clade</taxon>
        <taxon>dalbergioids sensu lato</taxon>
        <taxon>Dalbergieae</taxon>
        <taxon>Pterocarpus clade</taxon>
        <taxon>Arachis</taxon>
    </lineage>
</organism>
<evidence type="ECO:0000256" key="1">
    <source>
        <dbReference type="SAM" id="SignalP"/>
    </source>
</evidence>
<dbReference type="GeneID" id="127742836"/>
<protein>
    <submittedName>
        <fullName evidence="3">Uncharacterized protein LOC127742836</fullName>
    </submittedName>
</protein>
<gene>
    <name evidence="3" type="primary">LOC127742836</name>
</gene>
<feature type="signal peptide" evidence="1">
    <location>
        <begin position="1"/>
        <end position="28"/>
    </location>
</feature>
<dbReference type="KEGG" id="adu:127742836"/>